<sequence>MQSQWILRVQAMIHRLKKELIQKQNPDGTWPFCFENGIATDAYYVLLHQVLKRPDPGTLAPVLERILARQTGAGTWKVFPDEKEGNVSATLDASLALLYSGVKTTDDPSLKRARDFLLSRGMETKAGSLTQVVLALLGHRSWSRITKLPVEFFLLPAASPVNFFDFVGYARVHIAPVMLASDQDFYIHLKSYRKVEDWLPSSYRTYMERMQPDYFWTKEDLLPAVETTAYSPFFKKNVHQRALYWGENFLLSRIEEDGTLYSYMTSTFLMIFALLSLKYPPDHPLIQKAMEGLDRMIFPLSEGAHLQEAASTVWDTSLVMTALQKAGLSPGHGVIQKGRNYLLRKQHTSWGDWCLKNRYAIPGGWGFSDTNTINPDVDDTVQCLHAIAPAVRGGWAQDEWKRGLQWLLSMQNRDGGWPAFERNTNKMWLKLLPTRNEKRVWGDPSTADLTGRVMYFLGSELGWTIDRPEVRRAWSWLYHHQNSDGSWFGRWGVSYIYGTWAALKGLAAVGVPETHVSVQKGIRFLLSKQRPDGGWGESCYSDVEDRFVPLSFSTPVQTAWALDALIAYHDHPTPAIEKGMACLLKMMEKRGKEWSYPAGTGLSGQFYVYYHSYPYVWPLMAMTHYLQKYG</sequence>
<dbReference type="PANTHER" id="PTHR11764:SF20">
    <property type="entry name" value="LANOSTEROL SYNTHASE"/>
    <property type="match status" value="1"/>
</dbReference>
<reference evidence="7 8" key="1">
    <citation type="submission" date="2020-12" db="EMBL/GenBank/DDBJ databases">
        <title>WGS of Thermoactinomyces spp.</title>
        <authorList>
            <person name="Cheng K."/>
        </authorList>
    </citation>
    <scope>NUCLEOTIDE SEQUENCE [LARGE SCALE GENOMIC DNA]</scope>
    <source>
        <strain evidence="8">CICC 10671\DSM 43846</strain>
    </source>
</reference>
<comment type="similarity">
    <text evidence="2">Belongs to the terpene cyclase/mutase family.</text>
</comment>
<comment type="pathway">
    <text evidence="1">Secondary metabolite biosynthesis; hopanoid biosynthesis.</text>
</comment>
<dbReference type="InterPro" id="IPR032697">
    <property type="entry name" value="SQ_cyclase_N"/>
</dbReference>
<feature type="domain" description="Squalene cyclase N-terminal" evidence="6">
    <location>
        <begin position="13"/>
        <end position="297"/>
    </location>
</feature>
<proteinExistence type="inferred from homology"/>
<evidence type="ECO:0000256" key="4">
    <source>
        <dbReference type="ARBA" id="ARBA00023235"/>
    </source>
</evidence>
<name>A0A8I1DEP8_THEIN</name>
<accession>A0A8I1DEP8</accession>
<dbReference type="NCBIfam" id="TIGR01787">
    <property type="entry name" value="squalene_cyclas"/>
    <property type="match status" value="1"/>
</dbReference>
<dbReference type="InterPro" id="IPR018333">
    <property type="entry name" value="Squalene_cyclase"/>
</dbReference>
<keyword evidence="3" id="KW-0677">Repeat</keyword>
<organism evidence="7 8">
    <name type="scientific">Thermoactinomyces intermedius</name>
    <dbReference type="NCBI Taxonomy" id="2024"/>
    <lineage>
        <taxon>Bacteria</taxon>
        <taxon>Bacillati</taxon>
        <taxon>Bacillota</taxon>
        <taxon>Bacilli</taxon>
        <taxon>Bacillales</taxon>
        <taxon>Thermoactinomycetaceae</taxon>
        <taxon>Thermoactinomyces</taxon>
    </lineage>
</organism>
<dbReference type="InterPro" id="IPR002365">
    <property type="entry name" value="Terpene_synthase_CS"/>
</dbReference>
<evidence type="ECO:0000313" key="7">
    <source>
        <dbReference type="EMBL" id="MBH8594855.1"/>
    </source>
</evidence>
<evidence type="ECO:0000256" key="2">
    <source>
        <dbReference type="ARBA" id="ARBA00009755"/>
    </source>
</evidence>
<dbReference type="GO" id="GO:0005811">
    <property type="term" value="C:lipid droplet"/>
    <property type="evidence" value="ECO:0007669"/>
    <property type="project" value="InterPro"/>
</dbReference>
<evidence type="ECO:0000259" key="5">
    <source>
        <dbReference type="Pfam" id="PF13243"/>
    </source>
</evidence>
<keyword evidence="4" id="KW-0413">Isomerase</keyword>
<keyword evidence="8" id="KW-1185">Reference proteome</keyword>
<dbReference type="UniPathway" id="UPA00337"/>
<dbReference type="Pfam" id="PF13243">
    <property type="entry name" value="SQHop_cyclase_C"/>
    <property type="match status" value="1"/>
</dbReference>
<dbReference type="RefSeq" id="WP_181732510.1">
    <property type="nucleotide sequence ID" value="NZ_JACEIR010000008.1"/>
</dbReference>
<dbReference type="AlphaFoldDB" id="A0A8I1DEP8"/>
<evidence type="ECO:0000256" key="3">
    <source>
        <dbReference type="ARBA" id="ARBA00022737"/>
    </source>
</evidence>
<evidence type="ECO:0000256" key="1">
    <source>
        <dbReference type="ARBA" id="ARBA00004999"/>
    </source>
</evidence>
<comment type="caution">
    <text evidence="7">The sequence shown here is derived from an EMBL/GenBank/DDBJ whole genome shotgun (WGS) entry which is preliminary data.</text>
</comment>
<dbReference type="GO" id="GO:0016104">
    <property type="term" value="P:triterpenoid biosynthetic process"/>
    <property type="evidence" value="ECO:0007669"/>
    <property type="project" value="InterPro"/>
</dbReference>
<dbReference type="InterPro" id="IPR008930">
    <property type="entry name" value="Terpenoid_cyclase/PrenylTrfase"/>
</dbReference>
<dbReference type="InterPro" id="IPR032696">
    <property type="entry name" value="SQ_cyclase_C"/>
</dbReference>
<protein>
    <submittedName>
        <fullName evidence="7">Squalene--hopene cyclase</fullName>
    </submittedName>
</protein>
<evidence type="ECO:0000259" key="6">
    <source>
        <dbReference type="Pfam" id="PF13249"/>
    </source>
</evidence>
<dbReference type="Gene3D" id="1.50.10.20">
    <property type="match status" value="2"/>
</dbReference>
<dbReference type="Proteomes" id="UP000633619">
    <property type="component" value="Unassembled WGS sequence"/>
</dbReference>
<dbReference type="EMBL" id="JAECVW010000002">
    <property type="protein sequence ID" value="MBH8594855.1"/>
    <property type="molecule type" value="Genomic_DNA"/>
</dbReference>
<dbReference type="SUPFAM" id="SSF48239">
    <property type="entry name" value="Terpenoid cyclases/Protein prenyltransferases"/>
    <property type="match status" value="2"/>
</dbReference>
<gene>
    <name evidence="7" type="ORF">I8U20_05865</name>
</gene>
<dbReference type="SFLD" id="SFLDG01016">
    <property type="entry name" value="Prenyltransferase_Like_2"/>
    <property type="match status" value="1"/>
</dbReference>
<dbReference type="Pfam" id="PF13249">
    <property type="entry name" value="SQHop_cyclase_N"/>
    <property type="match status" value="1"/>
</dbReference>
<dbReference type="PANTHER" id="PTHR11764">
    <property type="entry name" value="TERPENE CYCLASE/MUTASE FAMILY MEMBER"/>
    <property type="match status" value="1"/>
</dbReference>
<dbReference type="GO" id="GO:0016866">
    <property type="term" value="F:intramolecular transferase activity"/>
    <property type="evidence" value="ECO:0007669"/>
    <property type="project" value="InterPro"/>
</dbReference>
<feature type="domain" description="Squalene cyclase C-terminal" evidence="5">
    <location>
        <begin position="311"/>
        <end position="626"/>
    </location>
</feature>
<dbReference type="PROSITE" id="PS01074">
    <property type="entry name" value="TERPENE_SYNTHASES"/>
    <property type="match status" value="1"/>
</dbReference>
<evidence type="ECO:0000313" key="8">
    <source>
        <dbReference type="Proteomes" id="UP000633619"/>
    </source>
</evidence>